<evidence type="ECO:0000256" key="21">
    <source>
        <dbReference type="ARBA" id="ARBA00023015"/>
    </source>
</evidence>
<dbReference type="PANTHER" id="PTHR12209">
    <property type="entry name" value="NON-SPECIFIC SERINE/THREONINE PROTEIN KINASE"/>
    <property type="match status" value="1"/>
</dbReference>
<evidence type="ECO:0000256" key="5">
    <source>
        <dbReference type="ARBA" id="ARBA00010630"/>
    </source>
</evidence>
<evidence type="ECO:0000256" key="29">
    <source>
        <dbReference type="SAM" id="MobiDB-lite"/>
    </source>
</evidence>
<dbReference type="GO" id="GO:0005829">
    <property type="term" value="C:cytosol"/>
    <property type="evidence" value="ECO:0007669"/>
    <property type="project" value="TreeGrafter"/>
</dbReference>
<evidence type="ECO:0000313" key="32">
    <source>
        <dbReference type="Proteomes" id="UP000053789"/>
    </source>
</evidence>
<evidence type="ECO:0000256" key="28">
    <source>
        <dbReference type="ARBA" id="ARBA00048679"/>
    </source>
</evidence>
<keyword evidence="20" id="KW-0779">Telomere</keyword>
<evidence type="ECO:0000256" key="8">
    <source>
        <dbReference type="ARBA" id="ARBA00013948"/>
    </source>
</evidence>
<evidence type="ECO:0000259" key="30">
    <source>
        <dbReference type="PROSITE" id="PS50011"/>
    </source>
</evidence>
<gene>
    <name evidence="31" type="ORF">Z519_12148</name>
</gene>
<evidence type="ECO:0000256" key="11">
    <source>
        <dbReference type="ARBA" id="ARBA00022490"/>
    </source>
</evidence>
<dbReference type="GO" id="GO:0000408">
    <property type="term" value="C:EKC/KEOPS complex"/>
    <property type="evidence" value="ECO:0007669"/>
    <property type="project" value="TreeGrafter"/>
</dbReference>
<comment type="function">
    <text evidence="1">Component of the EKC/KEOPS complex that is required for the formation of a threonylcarbamoyl group on adenosine at position 37 (t(6)A37) in tRNAs that read codons beginning with adenine. The complex is probably involved in the transfer of the threonylcarbamoyl moiety of threonylcarbamoyl-AMP (TC-AMP) to the N6 group of A37. BUD32 has ATPase activity in the context of the EKC/KEOPS complex and likely plays a supporting role to the catalytic subunit KAE1. The EKC/KEOPS complex also promotes both telomere uncapping and telomere elongation. The complex is required for efficient recruitment of transcriptional coactivators.</text>
</comment>
<dbReference type="GO" id="GO:0004674">
    <property type="term" value="F:protein serine/threonine kinase activity"/>
    <property type="evidence" value="ECO:0007669"/>
    <property type="project" value="UniProtKB-KW"/>
</dbReference>
<comment type="catalytic activity">
    <reaction evidence="28">
        <text>L-seryl-[protein] + ATP = O-phospho-L-seryl-[protein] + ADP + H(+)</text>
        <dbReference type="Rhea" id="RHEA:17989"/>
        <dbReference type="Rhea" id="RHEA-COMP:9863"/>
        <dbReference type="Rhea" id="RHEA-COMP:11604"/>
        <dbReference type="ChEBI" id="CHEBI:15378"/>
        <dbReference type="ChEBI" id="CHEBI:29999"/>
        <dbReference type="ChEBI" id="CHEBI:30616"/>
        <dbReference type="ChEBI" id="CHEBI:83421"/>
        <dbReference type="ChEBI" id="CHEBI:456216"/>
        <dbReference type="EC" id="2.7.11.1"/>
    </reaction>
</comment>
<organism evidence="31 32">
    <name type="scientific">Cladophialophora bantiana (strain ATCC 10958 / CBS 173.52 / CDC B-1940 / NIH 8579)</name>
    <name type="common">Xylohypha bantiana</name>
    <dbReference type="NCBI Taxonomy" id="1442370"/>
    <lineage>
        <taxon>Eukaryota</taxon>
        <taxon>Fungi</taxon>
        <taxon>Dikarya</taxon>
        <taxon>Ascomycota</taxon>
        <taxon>Pezizomycotina</taxon>
        <taxon>Eurotiomycetes</taxon>
        <taxon>Chaetothyriomycetidae</taxon>
        <taxon>Chaetothyriales</taxon>
        <taxon>Herpotrichiellaceae</taxon>
        <taxon>Cladophialophora</taxon>
    </lineage>
</organism>
<keyword evidence="13" id="KW-0597">Phosphoprotein</keyword>
<evidence type="ECO:0000256" key="18">
    <source>
        <dbReference type="ARBA" id="ARBA00022801"/>
    </source>
</evidence>
<dbReference type="PANTHER" id="PTHR12209:SF0">
    <property type="entry name" value="EKC_KEOPS COMPLEX SUBUNIT TP53RK"/>
    <property type="match status" value="1"/>
</dbReference>
<keyword evidence="17" id="KW-0418">Kinase</keyword>
<proteinExistence type="inferred from homology"/>
<evidence type="ECO:0000256" key="3">
    <source>
        <dbReference type="ARBA" id="ARBA00004496"/>
    </source>
</evidence>
<evidence type="ECO:0000256" key="16">
    <source>
        <dbReference type="ARBA" id="ARBA00022741"/>
    </source>
</evidence>
<dbReference type="RefSeq" id="XP_016613914.1">
    <property type="nucleotide sequence ID" value="XM_016769855.1"/>
</dbReference>
<evidence type="ECO:0000256" key="25">
    <source>
        <dbReference type="ARBA" id="ARBA00030980"/>
    </source>
</evidence>
<keyword evidence="22" id="KW-0010">Activator</keyword>
<evidence type="ECO:0000256" key="7">
    <source>
        <dbReference type="ARBA" id="ARBA00012513"/>
    </source>
</evidence>
<sequence length="360" mass="39443">MAETSTTTDTTHPPPPEPLVSQSQEKPPLPSPFHATEPSPTLITQGAEALLYRTHFLHPAQPAALKFRPSKAYRHPTLDARLTKQRVLAEARILVKLSALASCAGHEDGVKVPAVLSLEWDIARKVRGASDLRRGVNETTSSVAGQGAWLLMEWIEGRSVKDLLRDWDVWYKSLGVNASRDHAHSDGDQSRRADEIAGQEEAVKILLRRIGRAVGAMHSKGGVVHGDLTSSNIMIRPSPTTADTDGQKIGIVHGEHGVREPSLPLEADKSAPQQPPDLTGDIVLIDFGLATQSVQDEDRAVDLYVLERAFGSTHPRQEGWFDAEVLQSQEGYRGSFKGSNVVLKRLEEVRLRGRKRSMVG</sequence>
<dbReference type="PROSITE" id="PS00109">
    <property type="entry name" value="PROTEIN_KINASE_TYR"/>
    <property type="match status" value="1"/>
</dbReference>
<keyword evidence="18" id="KW-0378">Hydrolase</keyword>
<comment type="similarity">
    <text evidence="5">Belongs to the protein kinase superfamily. BUD32 family.</text>
</comment>
<dbReference type="EMBL" id="KN847005">
    <property type="protein sequence ID" value="KIW87245.1"/>
    <property type="molecule type" value="Genomic_DNA"/>
</dbReference>
<dbReference type="FunFam" id="3.30.200.20:FF:000603">
    <property type="entry name" value="EKC/KEOPS complex subunit bud32"/>
    <property type="match status" value="1"/>
</dbReference>
<keyword evidence="24" id="KW-0539">Nucleus</keyword>
<evidence type="ECO:0000256" key="1">
    <source>
        <dbReference type="ARBA" id="ARBA00003747"/>
    </source>
</evidence>
<comment type="catalytic activity">
    <reaction evidence="27">
        <text>L-threonyl-[protein] + ATP = O-phospho-L-threonyl-[protein] + ADP + H(+)</text>
        <dbReference type="Rhea" id="RHEA:46608"/>
        <dbReference type="Rhea" id="RHEA-COMP:11060"/>
        <dbReference type="Rhea" id="RHEA-COMP:11605"/>
        <dbReference type="ChEBI" id="CHEBI:15378"/>
        <dbReference type="ChEBI" id="CHEBI:30013"/>
        <dbReference type="ChEBI" id="CHEBI:30616"/>
        <dbReference type="ChEBI" id="CHEBI:61977"/>
        <dbReference type="ChEBI" id="CHEBI:456216"/>
        <dbReference type="EC" id="2.7.11.1"/>
    </reaction>
</comment>
<dbReference type="GO" id="GO:0070525">
    <property type="term" value="P:tRNA threonylcarbamoyladenosine metabolic process"/>
    <property type="evidence" value="ECO:0007669"/>
    <property type="project" value="TreeGrafter"/>
</dbReference>
<dbReference type="GO" id="GO:0000781">
    <property type="term" value="C:chromosome, telomeric region"/>
    <property type="evidence" value="ECO:0007669"/>
    <property type="project" value="UniProtKB-SubCell"/>
</dbReference>
<dbReference type="VEuPathDB" id="FungiDB:Z519_12148"/>
<dbReference type="GeneID" id="27705076"/>
<dbReference type="AlphaFoldDB" id="A0A0D2H8M2"/>
<keyword evidence="15" id="KW-0819">tRNA processing</keyword>
<dbReference type="FunFam" id="1.10.510.10:FF:000845">
    <property type="entry name" value="Probable bifunctional tRNA threonylcarbamoyladenosine biosynthesis protein"/>
    <property type="match status" value="1"/>
</dbReference>
<evidence type="ECO:0000256" key="20">
    <source>
        <dbReference type="ARBA" id="ARBA00022895"/>
    </source>
</evidence>
<keyword evidence="32" id="KW-1185">Reference proteome</keyword>
<feature type="compositionally biased region" description="Low complexity" evidence="29">
    <location>
        <begin position="1"/>
        <end position="11"/>
    </location>
</feature>
<evidence type="ECO:0000256" key="12">
    <source>
        <dbReference type="ARBA" id="ARBA00022527"/>
    </source>
</evidence>
<evidence type="ECO:0000256" key="14">
    <source>
        <dbReference type="ARBA" id="ARBA00022679"/>
    </source>
</evidence>
<dbReference type="HOGENOM" id="CLU_063953_1_0_1"/>
<evidence type="ECO:0000256" key="22">
    <source>
        <dbReference type="ARBA" id="ARBA00023159"/>
    </source>
</evidence>
<evidence type="ECO:0000256" key="6">
    <source>
        <dbReference type="ARBA" id="ARBA00011534"/>
    </source>
</evidence>
<keyword evidence="16" id="KW-0547">Nucleotide-binding</keyword>
<name>A0A0D2H8M2_CLAB1</name>
<dbReference type="Gene3D" id="1.10.510.10">
    <property type="entry name" value="Transferase(Phosphotransferase) domain 1"/>
    <property type="match status" value="1"/>
</dbReference>
<evidence type="ECO:0000256" key="24">
    <source>
        <dbReference type="ARBA" id="ARBA00023242"/>
    </source>
</evidence>
<reference evidence="31" key="1">
    <citation type="submission" date="2015-01" db="EMBL/GenBank/DDBJ databases">
        <title>The Genome Sequence of Cladophialophora bantiana CBS 173.52.</title>
        <authorList>
            <consortium name="The Broad Institute Genomics Platform"/>
            <person name="Cuomo C."/>
            <person name="de Hoog S."/>
            <person name="Gorbushina A."/>
            <person name="Stielow B."/>
            <person name="Teixiera M."/>
            <person name="Abouelleil A."/>
            <person name="Chapman S.B."/>
            <person name="Priest M."/>
            <person name="Young S.K."/>
            <person name="Wortman J."/>
            <person name="Nusbaum C."/>
            <person name="Birren B."/>
        </authorList>
    </citation>
    <scope>NUCLEOTIDE SEQUENCE [LARGE SCALE GENOMIC DNA]</scope>
    <source>
        <strain evidence="31">CBS 173.52</strain>
    </source>
</reference>
<dbReference type="GO" id="GO:0005634">
    <property type="term" value="C:nucleus"/>
    <property type="evidence" value="ECO:0007669"/>
    <property type="project" value="UniProtKB-SubCell"/>
</dbReference>
<evidence type="ECO:0000256" key="19">
    <source>
        <dbReference type="ARBA" id="ARBA00022840"/>
    </source>
</evidence>
<dbReference type="InterPro" id="IPR000719">
    <property type="entry name" value="Prot_kinase_dom"/>
</dbReference>
<keyword evidence="12" id="KW-0723">Serine/threonine-protein kinase</keyword>
<dbReference type="PROSITE" id="PS50011">
    <property type="entry name" value="PROTEIN_KINASE_DOM"/>
    <property type="match status" value="1"/>
</dbReference>
<protein>
    <recommendedName>
        <fullName evidence="9">EKC/KEOPS complex subunit BUD32</fullName>
        <ecNumber evidence="7">2.7.11.1</ecNumber>
    </recommendedName>
    <alternativeName>
        <fullName evidence="25 26">Atypical Serine/threonine protein kinase BUD32</fullName>
    </alternativeName>
    <alternativeName>
        <fullName evidence="8">EKC/KEOPS complex subunit bud32</fullName>
    </alternativeName>
</protein>
<dbReference type="OrthoDB" id="3399at2759"/>
<dbReference type="InterPro" id="IPR008266">
    <property type="entry name" value="Tyr_kinase_AS"/>
</dbReference>
<keyword evidence="10" id="KW-0158">Chromosome</keyword>
<evidence type="ECO:0000256" key="15">
    <source>
        <dbReference type="ARBA" id="ARBA00022694"/>
    </source>
</evidence>
<evidence type="ECO:0000256" key="10">
    <source>
        <dbReference type="ARBA" id="ARBA00022454"/>
    </source>
</evidence>
<keyword evidence="23" id="KW-0804">Transcription</keyword>
<feature type="domain" description="Protein kinase" evidence="30">
    <location>
        <begin position="37"/>
        <end position="360"/>
    </location>
</feature>
<keyword evidence="21" id="KW-0805">Transcription regulation</keyword>
<evidence type="ECO:0000256" key="13">
    <source>
        <dbReference type="ARBA" id="ARBA00022553"/>
    </source>
</evidence>
<dbReference type="GO" id="GO:0008033">
    <property type="term" value="P:tRNA processing"/>
    <property type="evidence" value="ECO:0007669"/>
    <property type="project" value="UniProtKB-KW"/>
</dbReference>
<dbReference type="GO" id="GO:0005524">
    <property type="term" value="F:ATP binding"/>
    <property type="evidence" value="ECO:0007669"/>
    <property type="project" value="UniProtKB-KW"/>
</dbReference>
<keyword evidence="19" id="KW-0067">ATP-binding</keyword>
<evidence type="ECO:0000256" key="27">
    <source>
        <dbReference type="ARBA" id="ARBA00047899"/>
    </source>
</evidence>
<feature type="region of interest" description="Disordered" evidence="29">
    <location>
        <begin position="1"/>
        <end position="39"/>
    </location>
</feature>
<dbReference type="EC" id="2.7.11.1" evidence="7"/>
<evidence type="ECO:0000256" key="2">
    <source>
        <dbReference type="ARBA" id="ARBA00004123"/>
    </source>
</evidence>
<evidence type="ECO:0000256" key="17">
    <source>
        <dbReference type="ARBA" id="ARBA00022777"/>
    </source>
</evidence>
<dbReference type="InterPro" id="IPR011009">
    <property type="entry name" value="Kinase-like_dom_sf"/>
</dbReference>
<keyword evidence="11" id="KW-0963">Cytoplasm</keyword>
<dbReference type="SUPFAM" id="SSF56112">
    <property type="entry name" value="Protein kinase-like (PK-like)"/>
    <property type="match status" value="1"/>
</dbReference>
<evidence type="ECO:0000256" key="4">
    <source>
        <dbReference type="ARBA" id="ARBA00004574"/>
    </source>
</evidence>
<comment type="subunit">
    <text evidence="6">Component of the EKC/KEOPS complex composed of at least BUD32, CGI121, GON7, KAE1 and PCC1; the whole complex dimerizes.</text>
</comment>
<dbReference type="GO" id="GO:0016787">
    <property type="term" value="F:hydrolase activity"/>
    <property type="evidence" value="ECO:0007669"/>
    <property type="project" value="UniProtKB-KW"/>
</dbReference>
<evidence type="ECO:0000256" key="26">
    <source>
        <dbReference type="ARBA" id="ARBA00033194"/>
    </source>
</evidence>
<accession>A0A0D2H8M2</accession>
<evidence type="ECO:0000313" key="31">
    <source>
        <dbReference type="EMBL" id="KIW87245.1"/>
    </source>
</evidence>
<evidence type="ECO:0000256" key="23">
    <source>
        <dbReference type="ARBA" id="ARBA00023163"/>
    </source>
</evidence>
<dbReference type="Gene3D" id="3.30.200.20">
    <property type="entry name" value="Phosphorylase Kinase, domain 1"/>
    <property type="match status" value="1"/>
</dbReference>
<keyword evidence="14" id="KW-0808">Transferase</keyword>
<comment type="subcellular location">
    <subcellularLocation>
        <location evidence="4">Chromosome</location>
        <location evidence="4">Telomere</location>
    </subcellularLocation>
    <subcellularLocation>
        <location evidence="3">Cytoplasm</location>
    </subcellularLocation>
    <subcellularLocation>
        <location evidence="2">Nucleus</location>
    </subcellularLocation>
</comment>
<dbReference type="Proteomes" id="UP000053789">
    <property type="component" value="Unassembled WGS sequence"/>
</dbReference>
<evidence type="ECO:0000256" key="9">
    <source>
        <dbReference type="ARBA" id="ARBA00019973"/>
    </source>
</evidence>